<evidence type="ECO:0000256" key="3">
    <source>
        <dbReference type="PROSITE-ProRule" id="PRU10141"/>
    </source>
</evidence>
<keyword evidence="5" id="KW-0472">Membrane</keyword>
<dbReference type="InterPro" id="IPR008266">
    <property type="entry name" value="Tyr_kinase_AS"/>
</dbReference>
<comment type="subcellular location">
    <subcellularLocation>
        <location evidence="1">Membrane</location>
        <topology evidence="1">Single-pass membrane protein</topology>
    </subcellularLocation>
</comment>
<dbReference type="InterPro" id="IPR020635">
    <property type="entry name" value="Tyr_kinase_cat_dom"/>
</dbReference>
<dbReference type="PROSITE" id="PS00109">
    <property type="entry name" value="PROTEIN_KINASE_TYR"/>
    <property type="match status" value="1"/>
</dbReference>
<dbReference type="AlphaFoldDB" id="A0AA88I6K4"/>
<accession>A0AA88I6K4</accession>
<dbReference type="GO" id="GO:0004714">
    <property type="term" value="F:transmembrane receptor protein tyrosine kinase activity"/>
    <property type="evidence" value="ECO:0007669"/>
    <property type="project" value="UniProtKB-EC"/>
</dbReference>
<dbReference type="PANTHER" id="PTHR24416">
    <property type="entry name" value="TYROSINE-PROTEIN KINASE RECEPTOR"/>
    <property type="match status" value="1"/>
</dbReference>
<dbReference type="GO" id="GO:0043235">
    <property type="term" value="C:receptor complex"/>
    <property type="evidence" value="ECO:0007669"/>
    <property type="project" value="TreeGrafter"/>
</dbReference>
<evidence type="ECO:0000259" key="6">
    <source>
        <dbReference type="PROSITE" id="PS50011"/>
    </source>
</evidence>
<dbReference type="PRINTS" id="PR00109">
    <property type="entry name" value="TYRKINASE"/>
</dbReference>
<proteinExistence type="predicted"/>
<keyword evidence="8" id="KW-1185">Reference proteome</keyword>
<dbReference type="SUPFAM" id="SSF56112">
    <property type="entry name" value="Protein kinase-like (PK-like)"/>
    <property type="match status" value="1"/>
</dbReference>
<dbReference type="InterPro" id="IPR001245">
    <property type="entry name" value="Ser-Thr/Tyr_kinase_cat_dom"/>
</dbReference>
<organism evidence="7 8">
    <name type="scientific">Artemia franciscana</name>
    <name type="common">Brine shrimp</name>
    <name type="synonym">Artemia sanfranciscana</name>
    <dbReference type="NCBI Taxonomy" id="6661"/>
    <lineage>
        <taxon>Eukaryota</taxon>
        <taxon>Metazoa</taxon>
        <taxon>Ecdysozoa</taxon>
        <taxon>Arthropoda</taxon>
        <taxon>Crustacea</taxon>
        <taxon>Branchiopoda</taxon>
        <taxon>Anostraca</taxon>
        <taxon>Artemiidae</taxon>
        <taxon>Artemia</taxon>
    </lineage>
</organism>
<feature type="domain" description="Protein kinase" evidence="6">
    <location>
        <begin position="757"/>
        <end position="1041"/>
    </location>
</feature>
<dbReference type="InterPro" id="IPR000719">
    <property type="entry name" value="Prot_kinase_dom"/>
</dbReference>
<feature type="binding site" evidence="3">
    <location>
        <position position="791"/>
    </location>
    <ligand>
        <name>ATP</name>
        <dbReference type="ChEBI" id="CHEBI:30616"/>
    </ligand>
</feature>
<gene>
    <name evidence="7" type="ORF">QYM36_004629</name>
</gene>
<dbReference type="PROSITE" id="PS50011">
    <property type="entry name" value="PROTEIN_KINASE_DOM"/>
    <property type="match status" value="1"/>
</dbReference>
<dbReference type="CDD" id="cd00192">
    <property type="entry name" value="PTKc"/>
    <property type="match status" value="1"/>
</dbReference>
<evidence type="ECO:0000256" key="5">
    <source>
        <dbReference type="SAM" id="Phobius"/>
    </source>
</evidence>
<name>A0AA88I6K4_ARTSF</name>
<dbReference type="Proteomes" id="UP001187531">
    <property type="component" value="Unassembled WGS sequence"/>
</dbReference>
<dbReference type="InterPro" id="IPR050122">
    <property type="entry name" value="RTK"/>
</dbReference>
<protein>
    <recommendedName>
        <fullName evidence="6">Protein kinase domain-containing protein</fullName>
    </recommendedName>
</protein>
<dbReference type="SMART" id="SM00219">
    <property type="entry name" value="TyrKc"/>
    <property type="match status" value="1"/>
</dbReference>
<dbReference type="GO" id="GO:0007169">
    <property type="term" value="P:cell surface receptor protein tyrosine kinase signaling pathway"/>
    <property type="evidence" value="ECO:0007669"/>
    <property type="project" value="TreeGrafter"/>
</dbReference>
<dbReference type="Gene3D" id="3.30.200.20">
    <property type="entry name" value="Phosphorylase Kinase, domain 1"/>
    <property type="match status" value="1"/>
</dbReference>
<keyword evidence="5" id="KW-1133">Transmembrane helix</keyword>
<evidence type="ECO:0000256" key="2">
    <source>
        <dbReference type="ARBA" id="ARBA00051243"/>
    </source>
</evidence>
<keyword evidence="5" id="KW-0812">Transmembrane</keyword>
<evidence type="ECO:0000313" key="8">
    <source>
        <dbReference type="Proteomes" id="UP001187531"/>
    </source>
</evidence>
<dbReference type="PROSITE" id="PS00107">
    <property type="entry name" value="PROTEIN_KINASE_ATP"/>
    <property type="match status" value="1"/>
</dbReference>
<reference evidence="7" key="1">
    <citation type="submission" date="2023-07" db="EMBL/GenBank/DDBJ databases">
        <title>Chromosome-level genome assembly of Artemia franciscana.</title>
        <authorList>
            <person name="Jo E."/>
        </authorList>
    </citation>
    <scope>NUCLEOTIDE SEQUENCE</scope>
    <source>
        <tissue evidence="7">Whole body</tissue>
    </source>
</reference>
<dbReference type="InterPro" id="IPR017441">
    <property type="entry name" value="Protein_kinase_ATP_BS"/>
</dbReference>
<comment type="catalytic activity">
    <reaction evidence="2">
        <text>L-tyrosyl-[protein] + ATP = O-phospho-L-tyrosyl-[protein] + ADP + H(+)</text>
        <dbReference type="Rhea" id="RHEA:10596"/>
        <dbReference type="Rhea" id="RHEA-COMP:10136"/>
        <dbReference type="Rhea" id="RHEA-COMP:20101"/>
        <dbReference type="ChEBI" id="CHEBI:15378"/>
        <dbReference type="ChEBI" id="CHEBI:30616"/>
        <dbReference type="ChEBI" id="CHEBI:46858"/>
        <dbReference type="ChEBI" id="CHEBI:61978"/>
        <dbReference type="ChEBI" id="CHEBI:456216"/>
        <dbReference type="EC" id="2.7.10.1"/>
    </reaction>
</comment>
<keyword evidence="3" id="KW-0067">ATP-binding</keyword>
<dbReference type="GO" id="GO:0005524">
    <property type="term" value="F:ATP binding"/>
    <property type="evidence" value="ECO:0007669"/>
    <property type="project" value="UniProtKB-UniRule"/>
</dbReference>
<sequence length="1063" mass="119998">MNHSQNKLTICAITLNIVAVSAAFLALSTFVSGGIATKRNAEDVSFLYWSGTEVPTYTFGSHPFALRDEIKSDTKEYWSYRQSRQFRPRFSNRRLKLNHDPPDMIRYDGDFGAKITTRRVIDVDEEKIQESGSAKGGRLTLTPKAKVQNSGNADQLVSSSNFKSTRINPLSRSINSRTQPKLVENIRVIRQPLPVPSEIVQNVDQRNSEHATESADESLIDGTDYLGVVSSLLNQSAFSRHAQLPQRHKFLIANLPSNGTNTHKKKEEYLVTKIQNAEIFKKESEHRRNTTGRIFNRLHSRLIKAKNVSDELNVESITVIPVPTVTSIIIRRNRTRLRVNRRPALSFTVQNPFAIGVLQVNITPPEVTTSLPQIEIDSLLGVESSKELQNIELKEDIEEESDIKKISFESLATPKVLFPSSKLKDLLNTMSTKNRTSNLESDRHVTEISDITSLKSTVSKELDVNTNNRQIGVTKGQTEYTIKPSYHNISNTQVPLLPITSTELPHYNISEIKGGSLQPSSFMKPSHTNDSGTLLQSVSPLPTINSGTISIVSSIDALDVVLKNLESSQIGNSDTVSWEYVKNRTNDSTTTKETTSQGKRSRVNVVRNSEQVTKSASDFLFELPKSEADLLRPNRSMHNDDLSRFNEQQREISRGYDGKEKEEDNPRVQSGGVYFIGIIGVFPIAGGALYLAKIWKRRRRERLQDSDTASVTGFRRGNGLLRPLTLGQKKSSKGKFDGTDIISQIRISPWEYPRSKMRLLSVIGEGNFGQVWKAEAEDICGFSGRLIVAVKTVKEGAAWREKEELLREIKLMQQLGPHSNVVSILGCCTDHEPYYLIMEYVMGGRLLTFLRNHRSKKSYYNFSRDPETLTSYDLISICNSVAKGMEFIASKGIIHRDLAARNVLIDHKKVAKVADFGLSRSIKDTGSEIYEQRSKGALPIRWMAPESLSQSVFTKKSDVWSFGVFAWEVITLGSTPYPGLSAREVMRKVLEGLKLERPAHCKSELYKMMTRCWASEPTRRPDFTELKQELTGMLECCNEYVDFDKFHESYYHHWTSHKDEEKV</sequence>
<feature type="region of interest" description="Disordered" evidence="4">
    <location>
        <begin position="632"/>
        <end position="666"/>
    </location>
</feature>
<evidence type="ECO:0000313" key="7">
    <source>
        <dbReference type="EMBL" id="KAK2720816.1"/>
    </source>
</evidence>
<dbReference type="Pfam" id="PF07714">
    <property type="entry name" value="PK_Tyr_Ser-Thr"/>
    <property type="match status" value="1"/>
</dbReference>
<evidence type="ECO:0000256" key="4">
    <source>
        <dbReference type="SAM" id="MobiDB-lite"/>
    </source>
</evidence>
<dbReference type="FunFam" id="1.10.510.10:FF:000462">
    <property type="entry name" value="Receptor tyrosine kinase"/>
    <property type="match status" value="1"/>
</dbReference>
<dbReference type="Gene3D" id="1.10.510.10">
    <property type="entry name" value="Transferase(Phosphotransferase) domain 1"/>
    <property type="match status" value="1"/>
</dbReference>
<dbReference type="GO" id="GO:0005886">
    <property type="term" value="C:plasma membrane"/>
    <property type="evidence" value="ECO:0007669"/>
    <property type="project" value="TreeGrafter"/>
</dbReference>
<comment type="caution">
    <text evidence="7">The sequence shown here is derived from an EMBL/GenBank/DDBJ whole genome shotgun (WGS) entry which is preliminary data.</text>
</comment>
<dbReference type="InterPro" id="IPR011009">
    <property type="entry name" value="Kinase-like_dom_sf"/>
</dbReference>
<dbReference type="PANTHER" id="PTHR24416:SF481">
    <property type="entry name" value="TIE-LIKE RECEPTOR TYROSINE KINASE"/>
    <property type="match status" value="1"/>
</dbReference>
<evidence type="ECO:0000256" key="1">
    <source>
        <dbReference type="ARBA" id="ARBA00004167"/>
    </source>
</evidence>
<feature type="transmembrane region" description="Helical" evidence="5">
    <location>
        <begin position="672"/>
        <end position="692"/>
    </location>
</feature>
<keyword evidence="3" id="KW-0547">Nucleotide-binding</keyword>
<dbReference type="EMBL" id="JAVRJZ010000007">
    <property type="protein sequence ID" value="KAK2720816.1"/>
    <property type="molecule type" value="Genomic_DNA"/>
</dbReference>